<dbReference type="PANTHER" id="PTHR47332:SF2">
    <property type="entry name" value="SET-6"/>
    <property type="match status" value="1"/>
</dbReference>
<dbReference type="InterPro" id="IPR001214">
    <property type="entry name" value="SET_dom"/>
</dbReference>
<keyword evidence="3" id="KW-1185">Reference proteome</keyword>
<organism evidence="2 3">
    <name type="scientific">Scytalidium lignicola</name>
    <name type="common">Hyphomycete</name>
    <dbReference type="NCBI Taxonomy" id="5539"/>
    <lineage>
        <taxon>Eukaryota</taxon>
        <taxon>Fungi</taxon>
        <taxon>Dikarya</taxon>
        <taxon>Ascomycota</taxon>
        <taxon>Pezizomycotina</taxon>
        <taxon>Leotiomycetes</taxon>
        <taxon>Leotiomycetes incertae sedis</taxon>
        <taxon>Scytalidium</taxon>
    </lineage>
</organism>
<evidence type="ECO:0000259" key="1">
    <source>
        <dbReference type="PROSITE" id="PS50280"/>
    </source>
</evidence>
<name>A0A3E2H6R6_SCYLI</name>
<dbReference type="CDD" id="cd20071">
    <property type="entry name" value="SET_SMYD"/>
    <property type="match status" value="1"/>
</dbReference>
<dbReference type="STRING" id="5539.A0A3E2H6R6"/>
<feature type="domain" description="SET" evidence="1">
    <location>
        <begin position="7"/>
        <end position="152"/>
    </location>
</feature>
<dbReference type="Proteomes" id="UP000258309">
    <property type="component" value="Unassembled WGS sequence"/>
</dbReference>
<evidence type="ECO:0000313" key="3">
    <source>
        <dbReference type="Proteomes" id="UP000258309"/>
    </source>
</evidence>
<dbReference type="InterPro" id="IPR046341">
    <property type="entry name" value="SET_dom_sf"/>
</dbReference>
<reference evidence="2 3" key="1">
    <citation type="submission" date="2018-05" db="EMBL/GenBank/DDBJ databases">
        <title>Draft genome sequence of Scytalidium lignicola DSM 105466, a ubiquitous saprotrophic fungus.</title>
        <authorList>
            <person name="Buettner E."/>
            <person name="Gebauer A.M."/>
            <person name="Hofrichter M."/>
            <person name="Liers C."/>
            <person name="Kellner H."/>
        </authorList>
    </citation>
    <scope>NUCLEOTIDE SEQUENCE [LARGE SCALE GENOMIC DNA]</scope>
    <source>
        <strain evidence="2 3">DSM 105466</strain>
    </source>
</reference>
<dbReference type="Pfam" id="PF00856">
    <property type="entry name" value="SET"/>
    <property type="match status" value="1"/>
</dbReference>
<gene>
    <name evidence="2" type="ORF">B7463_g7275</name>
</gene>
<dbReference type="OMA" id="KGYGCFA"/>
<proteinExistence type="predicted"/>
<dbReference type="OrthoDB" id="265717at2759"/>
<feature type="non-terminal residue" evidence="2">
    <location>
        <position position="455"/>
    </location>
</feature>
<accession>A0A3E2H6R6</accession>
<dbReference type="AlphaFoldDB" id="A0A3E2H6R6"/>
<protein>
    <recommendedName>
        <fullName evidence="1">SET domain-containing protein</fullName>
    </recommendedName>
</protein>
<dbReference type="InterPro" id="IPR053185">
    <property type="entry name" value="SET_domain_protein"/>
</dbReference>
<feature type="non-terminal residue" evidence="2">
    <location>
        <position position="1"/>
    </location>
</feature>
<comment type="caution">
    <text evidence="2">The sequence shown here is derived from an EMBL/GenBank/DDBJ whole genome shotgun (WGS) entry which is preliminary data.</text>
</comment>
<dbReference type="EMBL" id="NCSJ02000140">
    <property type="protein sequence ID" value="RFU29079.1"/>
    <property type="molecule type" value="Genomic_DNA"/>
</dbReference>
<sequence length="455" mass="51472">MSSSTTDPIYDVREVPGKGKGLVATRKITKGTRILSEEPIVRVPEKTLGNQSLLASIRRQVDALSPDQRSAFLSLHNIYMDDAALKYLGIIRTNALPFGDDVMEAGIFLDACRINHACDNNAQKSWNENIKRHTVHALRDIEEGEEITIYYLGVLNSREARQEALQRKFAFTCSCRLCSLPPDQSQENDRRLNEILKLDGLIGRNGLMGIVSSPLQILRYVDQQVCLYNEQGPDDVGLPRAFLDAAQIAIANGDLARARIFAERAVLGWTVLEGDDSSKVLQYRALTQDPSKHALYGTTMKWKTAVDDIPLGLDSKDLDNWLWKREKPNRPGQPADFRNRATFPGFGDLPHEHYIDPLFYASSDELARPRRHWLFLAEIVDFNRFPRLQMTVTDVDGMTVPLFFYTEGRGSEWEPSLVQKGYTVAILYAEFHAFAFSEPGIRLEEPTNIKVPLQF</sequence>
<dbReference type="PROSITE" id="PS50280">
    <property type="entry name" value="SET"/>
    <property type="match status" value="1"/>
</dbReference>
<dbReference type="SUPFAM" id="SSF82199">
    <property type="entry name" value="SET domain"/>
    <property type="match status" value="1"/>
</dbReference>
<dbReference type="PANTHER" id="PTHR47332">
    <property type="entry name" value="SET DOMAIN-CONTAINING PROTEIN 5"/>
    <property type="match status" value="1"/>
</dbReference>
<evidence type="ECO:0000313" key="2">
    <source>
        <dbReference type="EMBL" id="RFU29079.1"/>
    </source>
</evidence>
<dbReference type="Gene3D" id="2.170.270.10">
    <property type="entry name" value="SET domain"/>
    <property type="match status" value="1"/>
</dbReference>
<dbReference type="SMART" id="SM00317">
    <property type="entry name" value="SET"/>
    <property type="match status" value="1"/>
</dbReference>